<feature type="signal peptide" evidence="8">
    <location>
        <begin position="1"/>
        <end position="24"/>
    </location>
</feature>
<dbReference type="PANTHER" id="PTHR11579:SF0">
    <property type="entry name" value="PROTEIN-L-ISOASPARTATE(D-ASPARTATE) O-METHYLTRANSFERASE"/>
    <property type="match status" value="1"/>
</dbReference>
<dbReference type="GO" id="GO:0032259">
    <property type="term" value="P:methylation"/>
    <property type="evidence" value="ECO:0007669"/>
    <property type="project" value="UniProtKB-KW"/>
</dbReference>
<proteinExistence type="inferred from homology"/>
<dbReference type="CDD" id="cd02440">
    <property type="entry name" value="AdoMet_MTases"/>
    <property type="match status" value="1"/>
</dbReference>
<comment type="similarity">
    <text evidence="2">Belongs to the methyltransferase superfamily. L-isoaspartyl/D-aspartyl protein methyltransferase family.</text>
</comment>
<evidence type="ECO:0000256" key="7">
    <source>
        <dbReference type="ARBA" id="ARBA00022691"/>
    </source>
</evidence>
<keyword evidence="6" id="KW-0808">Transferase</keyword>
<accession>A0AAD2PVW8</accession>
<dbReference type="Gene3D" id="3.40.50.150">
    <property type="entry name" value="Vaccinia Virus protein VP39"/>
    <property type="match status" value="1"/>
</dbReference>
<feature type="chain" id="PRO_5042013003" description="protein-L-isoaspartate(D-aspartate) O-methyltransferase" evidence="8">
    <location>
        <begin position="25"/>
        <end position="281"/>
    </location>
</feature>
<keyword evidence="7" id="KW-0949">S-adenosyl-L-methionine</keyword>
<comment type="caution">
    <text evidence="9">The sequence shown here is derived from an EMBL/GenBank/DDBJ whole genome shotgun (WGS) entry which is preliminary data.</text>
</comment>
<keyword evidence="8" id="KW-0732">Signal</keyword>
<keyword evidence="10" id="KW-1185">Reference proteome</keyword>
<dbReference type="Proteomes" id="UP001295423">
    <property type="component" value="Unassembled WGS sequence"/>
</dbReference>
<evidence type="ECO:0000313" key="10">
    <source>
        <dbReference type="Proteomes" id="UP001295423"/>
    </source>
</evidence>
<evidence type="ECO:0000256" key="6">
    <source>
        <dbReference type="ARBA" id="ARBA00022679"/>
    </source>
</evidence>
<keyword evidence="4" id="KW-0963">Cytoplasm</keyword>
<evidence type="ECO:0000256" key="4">
    <source>
        <dbReference type="ARBA" id="ARBA00022490"/>
    </source>
</evidence>
<evidence type="ECO:0000256" key="8">
    <source>
        <dbReference type="SAM" id="SignalP"/>
    </source>
</evidence>
<dbReference type="EC" id="2.1.1.77" evidence="3"/>
<organism evidence="9 10">
    <name type="scientific">Cylindrotheca closterium</name>
    <dbReference type="NCBI Taxonomy" id="2856"/>
    <lineage>
        <taxon>Eukaryota</taxon>
        <taxon>Sar</taxon>
        <taxon>Stramenopiles</taxon>
        <taxon>Ochrophyta</taxon>
        <taxon>Bacillariophyta</taxon>
        <taxon>Bacillariophyceae</taxon>
        <taxon>Bacillariophycidae</taxon>
        <taxon>Bacillariales</taxon>
        <taxon>Bacillariaceae</taxon>
        <taxon>Cylindrotheca</taxon>
    </lineage>
</organism>
<evidence type="ECO:0000256" key="1">
    <source>
        <dbReference type="ARBA" id="ARBA00004496"/>
    </source>
</evidence>
<comment type="subcellular location">
    <subcellularLocation>
        <location evidence="1">Cytoplasm</location>
    </subcellularLocation>
</comment>
<dbReference type="Pfam" id="PF01135">
    <property type="entry name" value="PCMT"/>
    <property type="match status" value="1"/>
</dbReference>
<reference evidence="9" key="1">
    <citation type="submission" date="2023-08" db="EMBL/GenBank/DDBJ databases">
        <authorList>
            <person name="Audoor S."/>
            <person name="Bilcke G."/>
        </authorList>
    </citation>
    <scope>NUCLEOTIDE SEQUENCE</scope>
</reference>
<dbReference type="SUPFAM" id="SSF53335">
    <property type="entry name" value="S-adenosyl-L-methionine-dependent methyltransferases"/>
    <property type="match status" value="1"/>
</dbReference>
<dbReference type="InterPro" id="IPR029063">
    <property type="entry name" value="SAM-dependent_MTases_sf"/>
</dbReference>
<dbReference type="InterPro" id="IPR000682">
    <property type="entry name" value="PCMT"/>
</dbReference>
<evidence type="ECO:0000256" key="5">
    <source>
        <dbReference type="ARBA" id="ARBA00022603"/>
    </source>
</evidence>
<name>A0AAD2PVW8_9STRA</name>
<dbReference type="AlphaFoldDB" id="A0AAD2PVW8"/>
<protein>
    <recommendedName>
        <fullName evidence="3">protein-L-isoaspartate(D-aspartate) O-methyltransferase</fullName>
        <ecNumber evidence="3">2.1.1.77</ecNumber>
    </recommendedName>
</protein>
<gene>
    <name evidence="9" type="ORF">CYCCA115_LOCUS16928</name>
</gene>
<dbReference type="GO" id="GO:0004719">
    <property type="term" value="F:protein-L-isoaspartate (D-aspartate) O-methyltransferase activity"/>
    <property type="evidence" value="ECO:0007669"/>
    <property type="project" value="UniProtKB-EC"/>
</dbReference>
<dbReference type="EMBL" id="CAKOGP040001958">
    <property type="protein sequence ID" value="CAJ1957893.1"/>
    <property type="molecule type" value="Genomic_DNA"/>
</dbReference>
<keyword evidence="5" id="KW-0489">Methyltransferase</keyword>
<evidence type="ECO:0000256" key="3">
    <source>
        <dbReference type="ARBA" id="ARBA00011890"/>
    </source>
</evidence>
<evidence type="ECO:0000256" key="2">
    <source>
        <dbReference type="ARBA" id="ARBA00005369"/>
    </source>
</evidence>
<evidence type="ECO:0000313" key="9">
    <source>
        <dbReference type="EMBL" id="CAJ1957893.1"/>
    </source>
</evidence>
<sequence length="281" mass="31480">MATFPPLKELAVILLCLLLRPSTAFNKPKNPKNSEMKAWTCHGRNQKELVERLCQASIIKTPAVKKTMEMVDRSCYIPTNPYRDAPQAIGHGQTISAPHMHAHALEEIYPYLVGKKELKVLDVGCGSGYLTTALGRCLQLLKEQKEQPETQKCESASILGIDVHQYLIDLTRENMNKADSDLLESGTVRIALRDGWKGWEEEAPFDAIHVGAAADSLPEQLLNQLKVGGVMIIPIGPQSQIQNLYKIERLNQTEEGSERYHSEDFRTTPLLGVRYVPLIRP</sequence>
<dbReference type="GO" id="GO:0005737">
    <property type="term" value="C:cytoplasm"/>
    <property type="evidence" value="ECO:0007669"/>
    <property type="project" value="UniProtKB-SubCell"/>
</dbReference>
<dbReference type="PANTHER" id="PTHR11579">
    <property type="entry name" value="PROTEIN-L-ISOASPARTATE O-METHYLTRANSFERASE"/>
    <property type="match status" value="1"/>
</dbReference>